<dbReference type="SUPFAM" id="SSF52799">
    <property type="entry name" value="(Phosphotyrosine protein) phosphatases II"/>
    <property type="match status" value="1"/>
</dbReference>
<dbReference type="PROSITE" id="PS00383">
    <property type="entry name" value="TYR_PHOSPHATASE_1"/>
    <property type="match status" value="1"/>
</dbReference>
<evidence type="ECO:0000256" key="7">
    <source>
        <dbReference type="ARBA" id="ARBA00048424"/>
    </source>
</evidence>
<accession>A0AAD5BAB8</accession>
<comment type="catalytic activity">
    <reaction evidence="4">
        <text>5-diphospho-1D-myo-inositol 1,2,3,4,6-pentakisphosphate + H2O = 1D-myo-inositol hexakisphosphate + phosphate + H(+)</text>
        <dbReference type="Rhea" id="RHEA:22384"/>
        <dbReference type="ChEBI" id="CHEBI:15377"/>
        <dbReference type="ChEBI" id="CHEBI:15378"/>
        <dbReference type="ChEBI" id="CHEBI:43474"/>
        <dbReference type="ChEBI" id="CHEBI:58130"/>
        <dbReference type="ChEBI" id="CHEBI:58628"/>
        <dbReference type="EC" id="3.6.1.52"/>
    </reaction>
    <physiologicalReaction direction="left-to-right" evidence="4">
        <dbReference type="Rhea" id="RHEA:22385"/>
    </physiologicalReaction>
</comment>
<evidence type="ECO:0000256" key="4">
    <source>
        <dbReference type="ARBA" id="ARBA00047342"/>
    </source>
</evidence>
<dbReference type="InterPro" id="IPR016130">
    <property type="entry name" value="Tyr_Pase_AS"/>
</dbReference>
<dbReference type="PRINTS" id="PR01911">
    <property type="entry name" value="PFDSPHPHTASE"/>
</dbReference>
<evidence type="ECO:0000313" key="11">
    <source>
        <dbReference type="EMBL" id="KAI5948634.1"/>
    </source>
</evidence>
<proteinExistence type="inferred from homology"/>
<feature type="domain" description="Tyrosine specific protein phosphatases" evidence="10">
    <location>
        <begin position="198"/>
        <end position="240"/>
    </location>
</feature>
<dbReference type="Gene3D" id="3.90.190.10">
    <property type="entry name" value="Protein tyrosine phosphatase superfamily"/>
    <property type="match status" value="1"/>
</dbReference>
<dbReference type="PROSITE" id="PS50056">
    <property type="entry name" value="TYR_PHOSPHATASE_2"/>
    <property type="match status" value="1"/>
</dbReference>
<evidence type="ECO:0000256" key="1">
    <source>
        <dbReference type="ARBA" id="ARBA00012527"/>
    </source>
</evidence>
<comment type="catalytic activity">
    <reaction evidence="6">
        <text>1,5-bis(diphospho)-1D-myo-inositol 2,3,4,6-tetrakisphosphate + H2O = 1-diphospho-1D-myo-inositol 2,3,4,5,6-pentakisphosphate + phosphate + 2 H(+)</text>
        <dbReference type="Rhea" id="RHEA:79699"/>
        <dbReference type="ChEBI" id="CHEBI:15377"/>
        <dbReference type="ChEBI" id="CHEBI:15378"/>
        <dbReference type="ChEBI" id="CHEBI:43474"/>
        <dbReference type="ChEBI" id="CHEBI:74946"/>
        <dbReference type="ChEBI" id="CHEBI:77983"/>
        <dbReference type="EC" id="3.6.1.52"/>
    </reaction>
    <physiologicalReaction direction="left-to-right" evidence="6">
        <dbReference type="Rhea" id="RHEA:79700"/>
    </physiologicalReaction>
</comment>
<dbReference type="GO" id="GO:0052840">
    <property type="term" value="F:inositol diphosphate tetrakisphosphate diphosphatase activity"/>
    <property type="evidence" value="ECO:0007669"/>
    <property type="project" value="TreeGrafter"/>
</dbReference>
<dbReference type="PANTHER" id="PTHR31126:SF48">
    <property type="entry name" value="INOSITOL PHOSPHATASE SIW14"/>
    <property type="match status" value="1"/>
</dbReference>
<dbReference type="RefSeq" id="XP_051606144.1">
    <property type="nucleotide sequence ID" value="XM_051754990.1"/>
</dbReference>
<evidence type="ECO:0000256" key="3">
    <source>
        <dbReference type="ARBA" id="ARBA00044949"/>
    </source>
</evidence>
<dbReference type="InterPro" id="IPR000387">
    <property type="entry name" value="Tyr_Pase_dom"/>
</dbReference>
<evidence type="ECO:0000256" key="6">
    <source>
        <dbReference type="ARBA" id="ARBA00047927"/>
    </source>
</evidence>
<dbReference type="PROSITE" id="PS50054">
    <property type="entry name" value="TYR_PHOSPHATASE_DUAL"/>
    <property type="match status" value="1"/>
</dbReference>
<evidence type="ECO:0000256" key="2">
    <source>
        <dbReference type="ARBA" id="ARBA00022801"/>
    </source>
</evidence>
<dbReference type="GO" id="GO:0005737">
    <property type="term" value="C:cytoplasm"/>
    <property type="evidence" value="ECO:0007669"/>
    <property type="project" value="TreeGrafter"/>
</dbReference>
<evidence type="ECO:0000256" key="8">
    <source>
        <dbReference type="SAM" id="MobiDB-lite"/>
    </source>
</evidence>
<name>A0AAD5BAB8_9ASCO</name>
<evidence type="ECO:0000256" key="5">
    <source>
        <dbReference type="ARBA" id="ARBA00047562"/>
    </source>
</evidence>
<dbReference type="InterPro" id="IPR029021">
    <property type="entry name" value="Prot-tyrosine_phosphatase-like"/>
</dbReference>
<feature type="region of interest" description="Disordered" evidence="8">
    <location>
        <begin position="1"/>
        <end position="27"/>
    </location>
</feature>
<dbReference type="EMBL" id="JAIHNG010000179">
    <property type="protein sequence ID" value="KAI5948634.1"/>
    <property type="molecule type" value="Genomic_DNA"/>
</dbReference>
<protein>
    <recommendedName>
        <fullName evidence="1">diphosphoinositol-polyphosphate diphosphatase</fullName>
        <ecNumber evidence="1">3.6.1.52</ecNumber>
    </recommendedName>
</protein>
<comment type="catalytic activity">
    <reaction evidence="7">
        <text>6-diphospho-1D-myo-inositol pentakisphosphate + H2O = 1D-myo-inositol hexakisphosphate + phosphate + H(+)</text>
        <dbReference type="Rhea" id="RHEA:79703"/>
        <dbReference type="ChEBI" id="CHEBI:15377"/>
        <dbReference type="ChEBI" id="CHEBI:15378"/>
        <dbReference type="ChEBI" id="CHEBI:43474"/>
        <dbReference type="ChEBI" id="CHEBI:58130"/>
        <dbReference type="ChEBI" id="CHEBI:230534"/>
        <dbReference type="EC" id="3.6.1.52"/>
    </reaction>
    <physiologicalReaction direction="left-to-right" evidence="7">
        <dbReference type="Rhea" id="RHEA:79704"/>
    </physiologicalReaction>
</comment>
<dbReference type="PANTHER" id="PTHR31126">
    <property type="entry name" value="TYROSINE-PROTEIN PHOSPHATASE"/>
    <property type="match status" value="1"/>
</dbReference>
<keyword evidence="2" id="KW-0378">Hydrolase</keyword>
<comment type="catalytic activity">
    <reaction evidence="5">
        <text>3,5-bis(diphospho)-1D-myo-inositol 1,2,4,6-tetrakisphosphate + H2O = 3-diphospho-1D-myo-inositol 1,2,4,5,6-pentakisphosphate + phosphate + 2 H(+)</text>
        <dbReference type="Rhea" id="RHEA:56312"/>
        <dbReference type="ChEBI" id="CHEBI:15377"/>
        <dbReference type="ChEBI" id="CHEBI:15378"/>
        <dbReference type="ChEBI" id="CHEBI:43474"/>
        <dbReference type="ChEBI" id="CHEBI:140372"/>
        <dbReference type="ChEBI" id="CHEBI:140374"/>
        <dbReference type="EC" id="3.6.1.52"/>
    </reaction>
    <physiologicalReaction direction="left-to-right" evidence="5">
        <dbReference type="Rhea" id="RHEA:56313"/>
    </physiologicalReaction>
</comment>
<comment type="similarity">
    <text evidence="3">Belongs to the protein-tyrosine phosphatase family. Atypical dual-specificity phosphatase Siw14-like subfamily.</text>
</comment>
<gene>
    <name evidence="11" type="ORF">KGF57_005379</name>
</gene>
<dbReference type="GeneID" id="76153423"/>
<comment type="caution">
    <text evidence="11">The sequence shown here is derived from an EMBL/GenBank/DDBJ whole genome shotgun (WGS) entry which is preliminary data.</text>
</comment>
<dbReference type="InterPro" id="IPR020428">
    <property type="entry name" value="PFA-DSPs"/>
</dbReference>
<dbReference type="FunFam" id="3.90.190.10:FF:000024">
    <property type="entry name" value="probable tyrosine-protein phosphatase At1g05000"/>
    <property type="match status" value="1"/>
</dbReference>
<sequence>MTENAYSPFQMDEDIPGLPSEGPKGDIEYNVHAEDEITNLATASDAKSTLLRSKLAELKLQKMKNNAATTEEEEEAKKYDEDVDDKLDINMQKRLQSEYEEKHRKKTNQTAGAVAEEDTSFEFDVDDEPLTPPENFSLVIGSIYRSSFPQPANFSFLKQLKLKSVLCLIPEDYPDLHQKFFESNNVKLFQLGMSGNKEPFVKISSDLITQAIKIVLDPENQPILIHCNRGKHRTGCLIGVLRRLQNWSKTIIFDEYRKFAAPKERPMDQQFIELYDDRHIKEYCNERGLLPLKWG</sequence>
<reference evidence="11 12" key="1">
    <citation type="journal article" date="2022" name="DNA Res.">
        <title>Genome analysis of five recently described species of the CUG-Ser clade uncovers Candida theae as a new hybrid lineage with pathogenic potential in the Candida parapsilosis species complex.</title>
        <authorList>
            <person name="Mixao V."/>
            <person name="Del Olmo V."/>
            <person name="Hegedusova E."/>
            <person name="Saus E."/>
            <person name="Pryszcz L."/>
            <person name="Cillingova A."/>
            <person name="Nosek J."/>
            <person name="Gabaldon T."/>
        </authorList>
    </citation>
    <scope>NUCLEOTIDE SEQUENCE [LARGE SCALE GENOMIC DNA]</scope>
    <source>
        <strain evidence="11 12">CBS 12239</strain>
    </source>
</reference>
<dbReference type="GO" id="GO:0016791">
    <property type="term" value="F:phosphatase activity"/>
    <property type="evidence" value="ECO:0007669"/>
    <property type="project" value="InterPro"/>
</dbReference>
<dbReference type="InterPro" id="IPR020422">
    <property type="entry name" value="TYR_PHOSPHATASE_DUAL_dom"/>
</dbReference>
<organism evidence="11 12">
    <name type="scientific">Candida theae</name>
    <dbReference type="NCBI Taxonomy" id="1198502"/>
    <lineage>
        <taxon>Eukaryota</taxon>
        <taxon>Fungi</taxon>
        <taxon>Dikarya</taxon>
        <taxon>Ascomycota</taxon>
        <taxon>Saccharomycotina</taxon>
        <taxon>Pichiomycetes</taxon>
        <taxon>Debaryomycetaceae</taxon>
        <taxon>Candida/Lodderomyces clade</taxon>
        <taxon>Candida</taxon>
    </lineage>
</organism>
<feature type="domain" description="Tyrosine-protein phosphatase" evidence="9">
    <location>
        <begin position="135"/>
        <end position="284"/>
    </location>
</feature>
<dbReference type="AlphaFoldDB" id="A0AAD5BAB8"/>
<dbReference type="InterPro" id="IPR004861">
    <property type="entry name" value="Siw14-like"/>
</dbReference>
<dbReference type="Pfam" id="PF03162">
    <property type="entry name" value="Y_phosphatase2"/>
    <property type="match status" value="1"/>
</dbReference>
<dbReference type="EC" id="3.6.1.52" evidence="1"/>
<dbReference type="CDD" id="cd14528">
    <property type="entry name" value="PFA-DSP_Siw14"/>
    <property type="match status" value="1"/>
</dbReference>
<evidence type="ECO:0000259" key="9">
    <source>
        <dbReference type="PROSITE" id="PS50054"/>
    </source>
</evidence>
<keyword evidence="12" id="KW-1185">Reference proteome</keyword>
<evidence type="ECO:0000259" key="10">
    <source>
        <dbReference type="PROSITE" id="PS50056"/>
    </source>
</evidence>
<evidence type="ECO:0000313" key="12">
    <source>
        <dbReference type="Proteomes" id="UP001204833"/>
    </source>
</evidence>
<dbReference type="Proteomes" id="UP001204833">
    <property type="component" value="Unassembled WGS sequence"/>
</dbReference>